<dbReference type="NCBIfam" id="TIGR00254">
    <property type="entry name" value="GGDEF"/>
    <property type="match status" value="1"/>
</dbReference>
<organism evidence="4 5">
    <name type="scientific">Catenovulum sediminis</name>
    <dbReference type="NCBI Taxonomy" id="1740262"/>
    <lineage>
        <taxon>Bacteria</taxon>
        <taxon>Pseudomonadati</taxon>
        <taxon>Pseudomonadota</taxon>
        <taxon>Gammaproteobacteria</taxon>
        <taxon>Alteromonadales</taxon>
        <taxon>Alteromonadaceae</taxon>
        <taxon>Catenovulum</taxon>
    </lineage>
</organism>
<evidence type="ECO:0000259" key="3">
    <source>
        <dbReference type="PROSITE" id="PS50887"/>
    </source>
</evidence>
<dbReference type="InterPro" id="IPR000160">
    <property type="entry name" value="GGDEF_dom"/>
</dbReference>
<dbReference type="SUPFAM" id="SSF55073">
    <property type="entry name" value="Nucleotide cyclase"/>
    <property type="match status" value="1"/>
</dbReference>
<dbReference type="RefSeq" id="WP_350403185.1">
    <property type="nucleotide sequence ID" value="NZ_JBELOE010000284.1"/>
</dbReference>
<dbReference type="PANTHER" id="PTHR44757:SF2">
    <property type="entry name" value="BIOFILM ARCHITECTURE MAINTENANCE PROTEIN MBAA"/>
    <property type="match status" value="1"/>
</dbReference>
<keyword evidence="1" id="KW-0812">Transmembrane</keyword>
<evidence type="ECO:0000259" key="2">
    <source>
        <dbReference type="PROSITE" id="PS50883"/>
    </source>
</evidence>
<feature type="transmembrane region" description="Helical" evidence="1">
    <location>
        <begin position="77"/>
        <end position="96"/>
    </location>
</feature>
<protein>
    <submittedName>
        <fullName evidence="4">EAL domain-containing protein</fullName>
    </submittedName>
</protein>
<reference evidence="4 5" key="1">
    <citation type="submission" date="2024-06" db="EMBL/GenBank/DDBJ databases">
        <authorList>
            <person name="Chen R.Y."/>
        </authorList>
    </citation>
    <scope>NUCLEOTIDE SEQUENCE [LARGE SCALE GENOMIC DNA]</scope>
    <source>
        <strain evidence="4 5">D2</strain>
    </source>
</reference>
<dbReference type="Gene3D" id="3.20.20.450">
    <property type="entry name" value="EAL domain"/>
    <property type="match status" value="1"/>
</dbReference>
<dbReference type="InterPro" id="IPR029787">
    <property type="entry name" value="Nucleotide_cyclase"/>
</dbReference>
<evidence type="ECO:0000313" key="5">
    <source>
        <dbReference type="Proteomes" id="UP001467690"/>
    </source>
</evidence>
<name>A0ABV1RML0_9ALTE</name>
<dbReference type="PANTHER" id="PTHR44757">
    <property type="entry name" value="DIGUANYLATE CYCLASE DGCP"/>
    <property type="match status" value="1"/>
</dbReference>
<feature type="domain" description="EAL" evidence="2">
    <location>
        <begin position="719"/>
        <end position="970"/>
    </location>
</feature>
<dbReference type="InterPro" id="IPR052155">
    <property type="entry name" value="Biofilm_reg_signaling"/>
</dbReference>
<keyword evidence="1" id="KW-0472">Membrane</keyword>
<feature type="transmembrane region" description="Helical" evidence="1">
    <location>
        <begin position="39"/>
        <end position="57"/>
    </location>
</feature>
<dbReference type="EMBL" id="JBELOE010000284">
    <property type="protein sequence ID" value="MER2494173.1"/>
    <property type="molecule type" value="Genomic_DNA"/>
</dbReference>
<feature type="domain" description="GGDEF" evidence="3">
    <location>
        <begin position="576"/>
        <end position="710"/>
    </location>
</feature>
<keyword evidence="1" id="KW-1133">Transmembrane helix</keyword>
<feature type="transmembrane region" description="Helical" evidence="1">
    <location>
        <begin position="147"/>
        <end position="169"/>
    </location>
</feature>
<dbReference type="InterPro" id="IPR043128">
    <property type="entry name" value="Rev_trsase/Diguanyl_cyclase"/>
</dbReference>
<dbReference type="InterPro" id="IPR035919">
    <property type="entry name" value="EAL_sf"/>
</dbReference>
<keyword evidence="5" id="KW-1185">Reference proteome</keyword>
<dbReference type="Proteomes" id="UP001467690">
    <property type="component" value="Unassembled WGS sequence"/>
</dbReference>
<accession>A0ABV1RML0</accession>
<dbReference type="Pfam" id="PF00990">
    <property type="entry name" value="GGDEF"/>
    <property type="match status" value="1"/>
</dbReference>
<feature type="transmembrane region" description="Helical" evidence="1">
    <location>
        <begin position="181"/>
        <end position="199"/>
    </location>
</feature>
<dbReference type="Gene3D" id="3.30.70.270">
    <property type="match status" value="1"/>
</dbReference>
<dbReference type="SUPFAM" id="SSF141868">
    <property type="entry name" value="EAL domain-like"/>
    <property type="match status" value="1"/>
</dbReference>
<dbReference type="Pfam" id="PF00563">
    <property type="entry name" value="EAL"/>
    <property type="match status" value="1"/>
</dbReference>
<dbReference type="InterPro" id="IPR001633">
    <property type="entry name" value="EAL_dom"/>
</dbReference>
<evidence type="ECO:0000256" key="1">
    <source>
        <dbReference type="SAM" id="Phobius"/>
    </source>
</evidence>
<gene>
    <name evidence="4" type="ORF">ABS311_20035</name>
</gene>
<proteinExistence type="predicted"/>
<dbReference type="PROSITE" id="PS50883">
    <property type="entry name" value="EAL"/>
    <property type="match status" value="1"/>
</dbReference>
<feature type="transmembrane region" description="Helical" evidence="1">
    <location>
        <begin position="103"/>
        <end position="127"/>
    </location>
</feature>
<sequence length="971" mass="109662">MTTDFGFVVNLFHITVGILLLAAVVLTALVFVRKQQVRILSLAVMCLIAAVFQYLTAEQLSTSELMHSIELRRLRNYAAMLFPFFILLFICSFKVINWAKPTLFVAAAVSLVFIALNYLMPFTTLFVEPPVLATQLWGEYTYYYLQGTPSLVSSLFYIYFSVVVSIALYGAFRMYVTGKKLVAVALACYFLLQFAFTLYNRFTDYGLLNAVQTDGFAFLVFLSFICTAMIVDYQKATNNLYQKTISLSREVKVRAQLEAEKMKLVQLVEQEPIATQVIDSSGVVIQANKSSLEFWQADLVQQKFNLLAFVQKVCEKNGVELDLSDSNFSIPDLDVSSINKDEWPNKIICKWLRVYVFGMTGTQEEQATQQYCIRVRDISNEQYVQSAIKQIAQGVVGRRGEDFFQTMTLCLNQIFSSDYAFVSKLTDDKQKMLTLSVAQQQNIVDNFTYQLKHTPCEDALKKDVCWYAQGVQQHYPNDIMLQEMAIEGYIGSALKDSNDNVIGILVVLSLKKLNLNKQVHEIIDIFTTRAAAELQMQQAEHDIRMLAYHDYLTELPNRANLLEQLGRYLKRAKQHQHAALLLLDLDNFKYVNDSLGDDVADELLRAIGRRLSDLNEALVARYGGDEFVIVSQFESAECIELYAHKLAKKIIDIVAAPVQIGERIVNIATSIGICIFPQQSQEKLEILRFAETALLQAKKKGRGSFYLFDPKFQQQIESRIALEEDLRRAIGEGEFSLMYQPQVDKNGVILGAEALIRWISEKNGFVSPMIFIPLAEESGLIHAIGDWVIENALSQMVVFSQSKNFQSMSINVSAWQFADNAFVSKLIAASKKHAVEPGRITLELTETGLLQNIQEARSKLTQLREAGFKIALDDFGTGYSSLSYLRDLPLDELKIDKAFVDEIDGESSTPLVESMISIARHLSLDVVAEGVEHQVQLQALVEMGCVYFQGYHFAKPMPAKALIELLQKEVV</sequence>
<dbReference type="CDD" id="cd01948">
    <property type="entry name" value="EAL"/>
    <property type="match status" value="1"/>
</dbReference>
<dbReference type="CDD" id="cd01949">
    <property type="entry name" value="GGDEF"/>
    <property type="match status" value="1"/>
</dbReference>
<dbReference type="PROSITE" id="PS50887">
    <property type="entry name" value="GGDEF"/>
    <property type="match status" value="1"/>
</dbReference>
<comment type="caution">
    <text evidence="4">The sequence shown here is derived from an EMBL/GenBank/DDBJ whole genome shotgun (WGS) entry which is preliminary data.</text>
</comment>
<dbReference type="SMART" id="SM00267">
    <property type="entry name" value="GGDEF"/>
    <property type="match status" value="1"/>
</dbReference>
<evidence type="ECO:0000313" key="4">
    <source>
        <dbReference type="EMBL" id="MER2494173.1"/>
    </source>
</evidence>
<dbReference type="SUPFAM" id="SSF55781">
    <property type="entry name" value="GAF domain-like"/>
    <property type="match status" value="1"/>
</dbReference>
<dbReference type="SMART" id="SM00052">
    <property type="entry name" value="EAL"/>
    <property type="match status" value="1"/>
</dbReference>
<feature type="transmembrane region" description="Helical" evidence="1">
    <location>
        <begin position="12"/>
        <end position="32"/>
    </location>
</feature>